<dbReference type="PROSITE" id="PS50005">
    <property type="entry name" value="TPR"/>
    <property type="match status" value="1"/>
</dbReference>
<evidence type="ECO:0000313" key="3">
    <source>
        <dbReference type="EMBL" id="CAF1412146.1"/>
    </source>
</evidence>
<keyword evidence="1" id="KW-0802">TPR repeat</keyword>
<dbReference type="InterPro" id="IPR003540">
    <property type="entry name" value="ADP-ribosyltransferase"/>
</dbReference>
<dbReference type="Gene3D" id="3.90.176.10">
    <property type="entry name" value="Toxin ADP-ribosyltransferase, Chain A, domain 1"/>
    <property type="match status" value="1"/>
</dbReference>
<proteinExistence type="predicted"/>
<feature type="repeat" description="TPR" evidence="1">
    <location>
        <begin position="407"/>
        <end position="440"/>
    </location>
</feature>
<comment type="caution">
    <text evidence="3">The sequence shown here is derived from an EMBL/GenBank/DDBJ whole genome shotgun (WGS) entry which is preliminary data.</text>
</comment>
<gene>
    <name evidence="3" type="ORF">SEV965_LOCUS31910</name>
</gene>
<dbReference type="Proteomes" id="UP000663889">
    <property type="component" value="Unassembled WGS sequence"/>
</dbReference>
<dbReference type="InterPro" id="IPR011990">
    <property type="entry name" value="TPR-like_helical_dom_sf"/>
</dbReference>
<evidence type="ECO:0000259" key="2">
    <source>
        <dbReference type="Pfam" id="PF03496"/>
    </source>
</evidence>
<dbReference type="EMBL" id="CAJNOU010003825">
    <property type="protein sequence ID" value="CAF1412146.1"/>
    <property type="molecule type" value="Genomic_DNA"/>
</dbReference>
<sequence>MATAILPSDDFHTNTDDQHLEIFCLIWLDDNINAKDNRDTEQKLRAIINRLKKFQNVEQCQKYIEQRSQKDRLIMIVSGRLGQKILPSIHKVRQIISIYVYCMDKERNKQWTSKFAKVKAVIVELDELVARIKADHKIQKIVEQPLSINIFTTGSGAGKSTGGVNGKFVFSQVLIDCLLRLKSTQADTKELIKLCKNTHEGNNFELSNLREFQKDYSPDKVLRWYTRDSFFYKTLNAVLRTENIHMIFLFRGFISDIQSQLKEHQAKNPLRVYRGQMISVDELKTLKQCRGQFISVNSFFSTSTDDEQALSFLNATDNTDNLQPVLFEIVADPKVAITKPFADISAYSEYPGESEILFMLGSIFRLNNIDYSNDNQVWVIRMTLCSEKEHDLKNVLMYMKQQLGNGETNLRTLGKVLSEMGKFDLAEQYFARLLKELPPNDPLLGDLYEDLGKIASHTGDYDKSVQWHKKSLALKNPKALTGILNDDERSYSIAAMHENDGPLMKSLKKYFEQLWKIEYGSSNQWFILFLKEYKDTVHYDSVLKRTAEYGNKYSKDCPILSIVLQLAFESIDDKFFDEKNAFNDLWCAITSNGLKSIEDFSDKKKRPVLLQALCEYHRSKLFELLEKSKIPDRDNLYELALKNVANCGWLQGLQEVQERIRVKHFKILLANIPVSSDTSGKPAEFGNQGVYTARATNAFGEAEAQTTLTAEFGNQGVYTARATNAFGEAEAQTTLTGM</sequence>
<dbReference type="Pfam" id="PF03496">
    <property type="entry name" value="ADPrib_exo_Tox"/>
    <property type="match status" value="1"/>
</dbReference>
<dbReference type="SUPFAM" id="SSF56399">
    <property type="entry name" value="ADP-ribosylation"/>
    <property type="match status" value="1"/>
</dbReference>
<evidence type="ECO:0000313" key="4">
    <source>
        <dbReference type="Proteomes" id="UP000663889"/>
    </source>
</evidence>
<dbReference type="PROSITE" id="PS51996">
    <property type="entry name" value="TR_MART"/>
    <property type="match status" value="1"/>
</dbReference>
<name>A0A815LYN4_9BILA</name>
<dbReference type="Gene3D" id="1.25.40.10">
    <property type="entry name" value="Tetratricopeptide repeat domain"/>
    <property type="match status" value="1"/>
</dbReference>
<dbReference type="AlphaFoldDB" id="A0A815LYN4"/>
<organism evidence="3 4">
    <name type="scientific">Rotaria sordida</name>
    <dbReference type="NCBI Taxonomy" id="392033"/>
    <lineage>
        <taxon>Eukaryota</taxon>
        <taxon>Metazoa</taxon>
        <taxon>Spiralia</taxon>
        <taxon>Gnathifera</taxon>
        <taxon>Rotifera</taxon>
        <taxon>Eurotatoria</taxon>
        <taxon>Bdelloidea</taxon>
        <taxon>Philodinida</taxon>
        <taxon>Philodinidae</taxon>
        <taxon>Rotaria</taxon>
    </lineage>
</organism>
<accession>A0A815LYN4</accession>
<dbReference type="GO" id="GO:0005576">
    <property type="term" value="C:extracellular region"/>
    <property type="evidence" value="ECO:0007669"/>
    <property type="project" value="InterPro"/>
</dbReference>
<protein>
    <recommendedName>
        <fullName evidence="2">ADP ribosyltransferase domain-containing protein</fullName>
    </recommendedName>
</protein>
<reference evidence="3" key="1">
    <citation type="submission" date="2021-02" db="EMBL/GenBank/DDBJ databases">
        <authorList>
            <person name="Nowell W R."/>
        </authorList>
    </citation>
    <scope>NUCLEOTIDE SEQUENCE</scope>
</reference>
<dbReference type="SUPFAM" id="SSF48452">
    <property type="entry name" value="TPR-like"/>
    <property type="match status" value="1"/>
</dbReference>
<dbReference type="InterPro" id="IPR019734">
    <property type="entry name" value="TPR_rpt"/>
</dbReference>
<feature type="domain" description="ADP ribosyltransferase" evidence="2">
    <location>
        <begin position="220"/>
        <end position="380"/>
    </location>
</feature>
<evidence type="ECO:0000256" key="1">
    <source>
        <dbReference type="PROSITE-ProRule" id="PRU00339"/>
    </source>
</evidence>